<feature type="domain" description="Tyrosine specific protein phosphatases" evidence="15">
    <location>
        <begin position="2304"/>
        <end position="2376"/>
    </location>
</feature>
<keyword evidence="3 12" id="KW-0812">Transmembrane</keyword>
<feature type="domain" description="Fibronectin type-III" evidence="16">
    <location>
        <begin position="519"/>
        <end position="610"/>
    </location>
</feature>
<dbReference type="InterPro" id="IPR036116">
    <property type="entry name" value="FN3_sf"/>
</dbReference>
<dbReference type="PROSITE" id="PS50055">
    <property type="entry name" value="TYR_PHOSPHATASE_PTP"/>
    <property type="match status" value="1"/>
</dbReference>
<feature type="domain" description="Fibronectin type-III" evidence="16">
    <location>
        <begin position="1073"/>
        <end position="1168"/>
    </location>
</feature>
<feature type="domain" description="Fibronectin type-III" evidence="16">
    <location>
        <begin position="241"/>
        <end position="333"/>
    </location>
</feature>
<dbReference type="InterPro" id="IPR016130">
    <property type="entry name" value="Tyr_Pase_AS"/>
</dbReference>
<feature type="domain" description="Fibronectin type-III" evidence="16">
    <location>
        <begin position="1441"/>
        <end position="1541"/>
    </location>
</feature>
<proteinExistence type="predicted"/>
<evidence type="ECO:0000256" key="6">
    <source>
        <dbReference type="ARBA" id="ARBA00022912"/>
    </source>
</evidence>
<dbReference type="Gene3D" id="2.60.40.10">
    <property type="entry name" value="Immunoglobulins"/>
    <property type="match status" value="18"/>
</dbReference>
<evidence type="ECO:0000313" key="17">
    <source>
        <dbReference type="EMBL" id="KAK3598811.1"/>
    </source>
</evidence>
<keyword evidence="5" id="KW-0378">Hydrolase</keyword>
<dbReference type="PROSITE" id="PS00383">
    <property type="entry name" value="TYR_PHOSPHATASE_1"/>
    <property type="match status" value="1"/>
</dbReference>
<dbReference type="PANTHER" id="PTHR46957:SF3">
    <property type="entry name" value="CYTOKINE RECEPTOR"/>
    <property type="match status" value="1"/>
</dbReference>
<feature type="domain" description="Fibronectin type-III" evidence="16">
    <location>
        <begin position="980"/>
        <end position="1072"/>
    </location>
</feature>
<keyword evidence="9" id="KW-0325">Glycoprotein</keyword>
<dbReference type="SMART" id="SM00194">
    <property type="entry name" value="PTPc"/>
    <property type="match status" value="1"/>
</dbReference>
<feature type="region of interest" description="Disordered" evidence="11">
    <location>
        <begin position="1863"/>
        <end position="1882"/>
    </location>
</feature>
<comment type="subcellular location">
    <subcellularLocation>
        <location evidence="1">Membrane</location>
        <topology evidence="1">Single-pass type I membrane protein</topology>
    </subcellularLocation>
</comment>
<comment type="caution">
    <text evidence="17">The sequence shown here is derived from an EMBL/GenBank/DDBJ whole genome shotgun (WGS) entry which is preliminary data.</text>
</comment>
<keyword evidence="7 12" id="KW-1133">Transmembrane helix</keyword>
<dbReference type="SMART" id="SM00404">
    <property type="entry name" value="PTPc_motif"/>
    <property type="match status" value="1"/>
</dbReference>
<feature type="domain" description="Tyrosine-protein phosphatase" evidence="14">
    <location>
        <begin position="2125"/>
        <end position="2385"/>
    </location>
</feature>
<evidence type="ECO:0000259" key="14">
    <source>
        <dbReference type="PROSITE" id="PS50055"/>
    </source>
</evidence>
<evidence type="ECO:0000256" key="7">
    <source>
        <dbReference type="ARBA" id="ARBA00022989"/>
    </source>
</evidence>
<dbReference type="SUPFAM" id="SSF49265">
    <property type="entry name" value="Fibronectin type III"/>
    <property type="match status" value="11"/>
</dbReference>
<dbReference type="EC" id="3.1.3.48" evidence="2"/>
<feature type="domain" description="Fibronectin type-III" evidence="16">
    <location>
        <begin position="1771"/>
        <end position="1871"/>
    </location>
</feature>
<evidence type="ECO:0000313" key="18">
    <source>
        <dbReference type="Proteomes" id="UP001195483"/>
    </source>
</evidence>
<dbReference type="Gene3D" id="3.90.190.10">
    <property type="entry name" value="Protein tyrosine phosphatase superfamily"/>
    <property type="match status" value="1"/>
</dbReference>
<feature type="signal peptide" evidence="13">
    <location>
        <begin position="1"/>
        <end position="16"/>
    </location>
</feature>
<feature type="domain" description="Fibronectin type-III" evidence="16">
    <location>
        <begin position="1670"/>
        <end position="1767"/>
    </location>
</feature>
<accession>A0AAE0SVQ1</accession>
<evidence type="ECO:0000256" key="3">
    <source>
        <dbReference type="ARBA" id="ARBA00022692"/>
    </source>
</evidence>
<dbReference type="PROSITE" id="PS50056">
    <property type="entry name" value="TYR_PHOSPHATASE_2"/>
    <property type="match status" value="1"/>
</dbReference>
<dbReference type="SUPFAM" id="SSF52799">
    <property type="entry name" value="(Phosphotyrosine protein) phosphatases II"/>
    <property type="match status" value="1"/>
</dbReference>
<reference evidence="17" key="2">
    <citation type="journal article" date="2021" name="Genome Biol. Evol.">
        <title>Developing a high-quality reference genome for a parasitic bivalve with doubly uniparental inheritance (Bivalvia: Unionida).</title>
        <authorList>
            <person name="Smith C.H."/>
        </authorList>
    </citation>
    <scope>NUCLEOTIDE SEQUENCE</scope>
    <source>
        <strain evidence="17">CHS0354</strain>
        <tissue evidence="17">Mantle</tissue>
    </source>
</reference>
<dbReference type="Pfam" id="PF00102">
    <property type="entry name" value="Y_phosphatase"/>
    <property type="match status" value="1"/>
</dbReference>
<feature type="transmembrane region" description="Helical" evidence="12">
    <location>
        <begin position="2045"/>
        <end position="2067"/>
    </location>
</feature>
<dbReference type="EMBL" id="JAEAOA010000511">
    <property type="protein sequence ID" value="KAK3598811.1"/>
    <property type="molecule type" value="Genomic_DNA"/>
</dbReference>
<keyword evidence="4 13" id="KW-0732">Signal</keyword>
<dbReference type="FunFam" id="3.90.190.10:FF:000009">
    <property type="entry name" value="Receptor-type tyrosine-protein phosphatase beta"/>
    <property type="match status" value="1"/>
</dbReference>
<dbReference type="InterPro" id="IPR029021">
    <property type="entry name" value="Prot-tyrosine_phosphatase-like"/>
</dbReference>
<dbReference type="InterPro" id="IPR013783">
    <property type="entry name" value="Ig-like_fold"/>
</dbReference>
<dbReference type="InterPro" id="IPR003595">
    <property type="entry name" value="Tyr_Pase_cat"/>
</dbReference>
<dbReference type="InterPro" id="IPR050713">
    <property type="entry name" value="RTP_Phos/Ushers"/>
</dbReference>
<evidence type="ECO:0000256" key="11">
    <source>
        <dbReference type="SAM" id="MobiDB-lite"/>
    </source>
</evidence>
<name>A0AAE0SVQ1_9BIVA</name>
<evidence type="ECO:0000256" key="4">
    <source>
        <dbReference type="ARBA" id="ARBA00022729"/>
    </source>
</evidence>
<feature type="domain" description="Fibronectin type-III" evidence="16">
    <location>
        <begin position="423"/>
        <end position="518"/>
    </location>
</feature>
<dbReference type="InterPro" id="IPR003961">
    <property type="entry name" value="FN3_dom"/>
</dbReference>
<keyword evidence="18" id="KW-1185">Reference proteome</keyword>
<evidence type="ECO:0000259" key="16">
    <source>
        <dbReference type="PROSITE" id="PS50853"/>
    </source>
</evidence>
<dbReference type="PANTHER" id="PTHR46957">
    <property type="entry name" value="CYTOKINE RECEPTOR"/>
    <property type="match status" value="1"/>
</dbReference>
<protein>
    <recommendedName>
        <fullName evidence="2">protein-tyrosine-phosphatase</fullName>
        <ecNumber evidence="2">3.1.3.48</ecNumber>
    </recommendedName>
</protein>
<evidence type="ECO:0000256" key="9">
    <source>
        <dbReference type="ARBA" id="ARBA00023180"/>
    </source>
</evidence>
<dbReference type="Pfam" id="PF00041">
    <property type="entry name" value="fn3"/>
    <property type="match status" value="12"/>
</dbReference>
<evidence type="ECO:0000259" key="15">
    <source>
        <dbReference type="PROSITE" id="PS50056"/>
    </source>
</evidence>
<feature type="domain" description="Fibronectin type-III" evidence="16">
    <location>
        <begin position="52"/>
        <end position="148"/>
    </location>
</feature>
<dbReference type="InterPro" id="IPR000242">
    <property type="entry name" value="PTP_cat"/>
</dbReference>
<evidence type="ECO:0000256" key="5">
    <source>
        <dbReference type="ARBA" id="ARBA00022801"/>
    </source>
</evidence>
<reference evidence="17" key="1">
    <citation type="journal article" date="2021" name="Genome Biol. Evol.">
        <title>A High-Quality Reference Genome for a Parasitic Bivalve with Doubly Uniparental Inheritance (Bivalvia: Unionida).</title>
        <authorList>
            <person name="Smith C.H."/>
        </authorList>
    </citation>
    <scope>NUCLEOTIDE SEQUENCE</scope>
    <source>
        <strain evidence="17">CHS0354</strain>
    </source>
</reference>
<reference evidence="17" key="3">
    <citation type="submission" date="2023-05" db="EMBL/GenBank/DDBJ databases">
        <authorList>
            <person name="Smith C.H."/>
        </authorList>
    </citation>
    <scope>NUCLEOTIDE SEQUENCE</scope>
    <source>
        <strain evidence="17">CHS0354</strain>
        <tissue evidence="17">Mantle</tissue>
    </source>
</reference>
<dbReference type="Proteomes" id="UP001195483">
    <property type="component" value="Unassembled WGS sequence"/>
</dbReference>
<dbReference type="InterPro" id="IPR000387">
    <property type="entry name" value="Tyr_Pase_dom"/>
</dbReference>
<dbReference type="PRINTS" id="PR00700">
    <property type="entry name" value="PRTYPHPHTASE"/>
</dbReference>
<evidence type="ECO:0000256" key="10">
    <source>
        <dbReference type="ARBA" id="ARBA00051722"/>
    </source>
</evidence>
<keyword evidence="6" id="KW-0904">Protein phosphatase</keyword>
<comment type="catalytic activity">
    <reaction evidence="10">
        <text>O-phospho-L-tyrosyl-[protein] + H2O = L-tyrosyl-[protein] + phosphate</text>
        <dbReference type="Rhea" id="RHEA:10684"/>
        <dbReference type="Rhea" id="RHEA-COMP:10136"/>
        <dbReference type="Rhea" id="RHEA-COMP:20101"/>
        <dbReference type="ChEBI" id="CHEBI:15377"/>
        <dbReference type="ChEBI" id="CHEBI:43474"/>
        <dbReference type="ChEBI" id="CHEBI:46858"/>
        <dbReference type="ChEBI" id="CHEBI:61978"/>
        <dbReference type="EC" id="3.1.3.48"/>
    </reaction>
</comment>
<evidence type="ECO:0000256" key="1">
    <source>
        <dbReference type="ARBA" id="ARBA00004479"/>
    </source>
</evidence>
<feature type="domain" description="Fibronectin type-III" evidence="16">
    <location>
        <begin position="1258"/>
        <end position="1351"/>
    </location>
</feature>
<dbReference type="PROSITE" id="PS50853">
    <property type="entry name" value="FN3"/>
    <property type="match status" value="12"/>
</dbReference>
<evidence type="ECO:0000256" key="13">
    <source>
        <dbReference type="SAM" id="SignalP"/>
    </source>
</evidence>
<organism evidence="17 18">
    <name type="scientific">Potamilus streckersoni</name>
    <dbReference type="NCBI Taxonomy" id="2493646"/>
    <lineage>
        <taxon>Eukaryota</taxon>
        <taxon>Metazoa</taxon>
        <taxon>Spiralia</taxon>
        <taxon>Lophotrochozoa</taxon>
        <taxon>Mollusca</taxon>
        <taxon>Bivalvia</taxon>
        <taxon>Autobranchia</taxon>
        <taxon>Heteroconchia</taxon>
        <taxon>Palaeoheterodonta</taxon>
        <taxon>Unionida</taxon>
        <taxon>Unionoidea</taxon>
        <taxon>Unionidae</taxon>
        <taxon>Ambleminae</taxon>
        <taxon>Lampsilini</taxon>
        <taxon>Potamilus</taxon>
    </lineage>
</organism>
<dbReference type="SMART" id="SM00060">
    <property type="entry name" value="FN3"/>
    <property type="match status" value="20"/>
</dbReference>
<dbReference type="GO" id="GO:0004725">
    <property type="term" value="F:protein tyrosine phosphatase activity"/>
    <property type="evidence" value="ECO:0007669"/>
    <property type="project" value="UniProtKB-EC"/>
</dbReference>
<dbReference type="GO" id="GO:0016020">
    <property type="term" value="C:membrane"/>
    <property type="evidence" value="ECO:0007669"/>
    <property type="project" value="UniProtKB-SubCell"/>
</dbReference>
<keyword evidence="8 12" id="KW-0472">Membrane</keyword>
<evidence type="ECO:0000256" key="12">
    <source>
        <dbReference type="SAM" id="Phobius"/>
    </source>
</evidence>
<sequence>MYNVDLTLLVFSLVLTEPPMCFSTTPETSIASTLSSTTRTTTTSITTTTVQVTSTLRCSNATAVNSSSLIAYWQDDGGNATDFRIHVEGLNKEFNISKYSTCSISNECNIVITGLSPGTNYSIKVIALASGTENGESCSLSGITMPITPHCLNVTGVNSSSIKAYWQDGGNTTDFRVHVEGRNINYIISKYDTCLNDSNECILVIADLSPGTNYSVQIFALAYGTENEDSCLFSGISMPVTPHCLNVTAINSSSIKAYWQDGGNATDFRVHVDGLNKSFNISKYASCPNFTNECNLVITDLSPGTNYSVKVIALAFGTENEESCPLSGNTMPITPHCLNVTAVNSSSIKAYWRDGGNATDFRVHVDGLNISYSVSNYSTCSNRNECNHVITDLSPGTNFSVNVFALSFGTENEESCSFSGNTMPVSPHCVNMTSVNSSSIKVYWQDGGNATDFRVHVDGLNKSVIISKYASCPNLTSECNLVITDLSPGTNYSIKVVALAYGTESEEFCSLSGNTMPATPHCLNVKAINSSSIKAYWRDGGNATDFRVHVEGLKKEFNISKYSTCSISNECNIVITDLSPGTNYSVKVVALAYGTENGKSCYLSGNTMPITPHCLNATAVNSSSIKTYWQNGGNATDFRVYVEGLNKTSNISKYSACSNSNECSLVITDLSPGTNYSVKVFALAYGTENGEYCSLSGNTMPVTPHCLNVQTINSSSIQAYWQDGGNATDFRVHVDGLNKRFNISKYASCSNLMSECSLVITDLSPGTNYSFKVVALAFGTENGESCSLSGNTMPVAPHCLNVTAVNSSAIKAYWQNGGNATDFRVYVVGLNKTSNISKYSACSNSNECNLVITDLSPGTNYSIKVFALSFGTENGEYCSLSGNTMPIIPHCLNVTAVNSSAIKAYWQDGGNATDFRIHVEGLNITSNISKYPACSNSNECNLVITDLSPGTNYSIKIFSLAFDTENGESCSFSGNTMPVTPHCLNVTAINSSSIKAYWHDGGNATDFRVHVEGLNKSVIISKYASCSDFTNECNLVITDLSPGTNYSIKVFALSFGTANGEYCSLSGNTMPFTPHCLNVTAINSSSIKAYWQDGGNATDFRVYVEGLKKTFNISKHSTCFNSNECNYVITDLSPGTNYSVKVFALAFGTANGEYCSLSGNTMPFTPHCLNVTAINSSSIKAYWQDGGNATDFRVHVEGLNKIVNISKYASCSNFTNDCNLVITDLSPGTNYSIKVFALSFGIENGESCSFSGNTMPITPHCFNVTAVNSASINAYWQDGGNATDFRVYVEELNKTYSVSKYATCLNFSNQCNLVITDLSPGTNYRMKVFALSYGTENGKFCSFSGNTMPSSPHCLNVTAVNSSSLKAYWKDGGNATNFRVYVEGLNTSFNISKYDKCLNYSNECSLIITDLSPGTKYGIKIVALAYGIENGQSCSLSGNAIPSKPIDCAVLERTTHNFTIKWSNGPGDRDVYRVNYSCFSPNKPNETLKYYMNHRPDQIYKSIHLDPGTFCELQIYAVVNETNTLSHPLVCNVATNETAPGTVDNLYIFNITSTSMSINWSTPSERNGLIRGYLLTVIENVGYCAEVQSCAQHYDFFIYSKHEDYTCQDIEESIEIKECLINDAIRNNGSFVLDKLKPHVNYSIWLRAYTVCAGDKKIKTARTLSTGPHQPSNINATAISPQTIRVTWDSADLCTGITSYSVIYTDDVNNTGISIANCSNSRTDFGLKECTILGLEEYWQYSISVKASVDGFLPNISSSVNVTTLESTPGPVETLELTPEHNPNNSRSMLVRWKPPIPRQRNGVILFYKIAYYYNLSDVVEIVLASNESQTLLDYLTAGKIYFVNISANTSKGYGEIVQRNETISSGAPDPPTKPLLKSTAQVPDPTRQIAVDLPVSSFLCNTKYGFPERWGVVVSQYSKATDNPFRGNASVFDAKLKSYRSWRNIRNEDNFPPYRATYDGWKPIESCGSQARRRRSTETVNGPDLVSFIIGQDSDCTSTNQHFCNGYLKPNTEYGFRVYVCTSDGCTESMWSSPIKTDKDNTTVIVVLSVVLSLLLLLSIVSIIVLRARRRMCFKVDKTSGPYLNQGDYDLSLTGAKINVHRPIQLSHLRMHVEHMHKDSNIGFSSEYKFIKEIEPKHTTDIAGSESCRSKNRYTNILPYDHSRVKLLPTEDEEGSDYINANYIQGCNSKREYIATQGPLPATRDDFWRMVWEQNAEIIVMLTKCMEKGRVKCDKYWPDVNEPVYYGELIVNVTSESILSDYIIRVIELKLNTGENQMARKIYHFSFLNWPDMGCPKDPAALLNFITSVRTYMKPNYQSPIIVHCSAGVGRTGTFIAIDHLMQHLRDSVEVDIFNLVYEMRNQRCNMVQTEDQYVYIHDSILELITEDEDGEEEEPIYENKHMDVENVYENTAFIKE</sequence>
<evidence type="ECO:0000256" key="2">
    <source>
        <dbReference type="ARBA" id="ARBA00013064"/>
    </source>
</evidence>
<feature type="domain" description="Fibronectin type-III" evidence="16">
    <location>
        <begin position="796"/>
        <end position="888"/>
    </location>
</feature>
<gene>
    <name evidence="17" type="ORF">CHS0354_007413</name>
</gene>
<evidence type="ECO:0000256" key="8">
    <source>
        <dbReference type="ARBA" id="ARBA00023136"/>
    </source>
</evidence>
<feature type="domain" description="Fibronectin type-III" evidence="16">
    <location>
        <begin position="611"/>
        <end position="703"/>
    </location>
</feature>
<feature type="chain" id="PRO_5041983607" description="protein-tyrosine-phosphatase" evidence="13">
    <location>
        <begin position="17"/>
        <end position="2418"/>
    </location>
</feature>
<dbReference type="CDD" id="cd00063">
    <property type="entry name" value="FN3"/>
    <property type="match status" value="18"/>
</dbReference>